<protein>
    <recommendedName>
        <fullName evidence="5">UDP-N-acetylglucosamine 2-epimerase</fullName>
        <ecNumber evidence="4">5.1.3.14</ecNumber>
    </recommendedName>
</protein>
<comment type="similarity">
    <text evidence="3 6">Belongs to the UDP-N-acetylglucosamine 2-epimerase family.</text>
</comment>
<evidence type="ECO:0000313" key="8">
    <source>
        <dbReference type="EMBL" id="KGJ88815.1"/>
    </source>
</evidence>
<gene>
    <name evidence="8" type="ORF">ND2E_0108</name>
</gene>
<dbReference type="Proteomes" id="UP000029843">
    <property type="component" value="Unassembled WGS sequence"/>
</dbReference>
<dbReference type="PANTHER" id="PTHR43174">
    <property type="entry name" value="UDP-N-ACETYLGLUCOSAMINE 2-EPIMERASE"/>
    <property type="match status" value="1"/>
</dbReference>
<evidence type="ECO:0000256" key="3">
    <source>
        <dbReference type="ARBA" id="ARBA00038209"/>
    </source>
</evidence>
<dbReference type="PATRIC" id="fig|28229.4.peg.3045"/>
<dbReference type="InterPro" id="IPR029767">
    <property type="entry name" value="WecB-like"/>
</dbReference>
<dbReference type="RefSeq" id="WP_033094723.1">
    <property type="nucleotide sequence ID" value="NZ_JQED01000042.1"/>
</dbReference>
<dbReference type="GO" id="GO:0008761">
    <property type="term" value="F:UDP-N-acetylglucosamine 2-epimerase activity"/>
    <property type="evidence" value="ECO:0007669"/>
    <property type="project" value="UniProtKB-EC"/>
</dbReference>
<name>A0A099KET9_COLPS</name>
<evidence type="ECO:0000259" key="7">
    <source>
        <dbReference type="Pfam" id="PF02350"/>
    </source>
</evidence>
<reference evidence="8 9" key="1">
    <citation type="submission" date="2014-08" db="EMBL/GenBank/DDBJ databases">
        <title>Genomic and Phenotypic Diversity of Colwellia psychrerythraea strains from Disparate Marine Basins.</title>
        <authorList>
            <person name="Techtmann S.M."/>
            <person name="Stelling S.C."/>
            <person name="Utturkar S.M."/>
            <person name="Alshibli N."/>
            <person name="Harris A."/>
            <person name="Brown S.D."/>
            <person name="Hazen T.C."/>
        </authorList>
    </citation>
    <scope>NUCLEOTIDE SEQUENCE [LARGE SCALE GENOMIC DNA]</scope>
    <source>
        <strain evidence="8 9">ND2E</strain>
    </source>
</reference>
<dbReference type="PANTHER" id="PTHR43174:SF2">
    <property type="entry name" value="UDP-N-ACETYLGLUCOSAMINE 2-EPIMERASE"/>
    <property type="match status" value="1"/>
</dbReference>
<dbReference type="AlphaFoldDB" id="A0A099KET9"/>
<comment type="caution">
    <text evidence="8">The sequence shown here is derived from an EMBL/GenBank/DDBJ whole genome shotgun (WGS) entry which is preliminary data.</text>
</comment>
<evidence type="ECO:0000256" key="6">
    <source>
        <dbReference type="RuleBase" id="RU003513"/>
    </source>
</evidence>
<comment type="catalytic activity">
    <reaction evidence="2">
        <text>UDP-N-acetyl-alpha-D-glucosamine = UDP-N-acetyl-alpha-D-mannosamine</text>
        <dbReference type="Rhea" id="RHEA:17213"/>
        <dbReference type="ChEBI" id="CHEBI:57705"/>
        <dbReference type="ChEBI" id="CHEBI:68623"/>
        <dbReference type="EC" id="5.1.3.14"/>
    </reaction>
</comment>
<dbReference type="CDD" id="cd03786">
    <property type="entry name" value="GTB_UDP-GlcNAc_2-Epimerase"/>
    <property type="match status" value="1"/>
</dbReference>
<feature type="domain" description="UDP-N-acetylglucosamine 2-epimerase" evidence="7">
    <location>
        <begin position="22"/>
        <end position="369"/>
    </location>
</feature>
<dbReference type="FunFam" id="3.40.50.2000:FF:000043">
    <property type="entry name" value="UDP-N-acetylglucosamine 2-epimerase"/>
    <property type="match status" value="1"/>
</dbReference>
<evidence type="ECO:0000256" key="2">
    <source>
        <dbReference type="ARBA" id="ARBA00036080"/>
    </source>
</evidence>
<dbReference type="OrthoDB" id="9803238at2"/>
<dbReference type="Gene3D" id="3.40.50.2000">
    <property type="entry name" value="Glycogen Phosphorylase B"/>
    <property type="match status" value="2"/>
</dbReference>
<dbReference type="EC" id="5.1.3.14" evidence="4"/>
<evidence type="ECO:0000256" key="4">
    <source>
        <dbReference type="ARBA" id="ARBA00038858"/>
    </source>
</evidence>
<dbReference type="InterPro" id="IPR003331">
    <property type="entry name" value="UDP_GlcNAc_Epimerase_2_dom"/>
</dbReference>
<keyword evidence="1 6" id="KW-0413">Isomerase</keyword>
<dbReference type="SUPFAM" id="SSF53756">
    <property type="entry name" value="UDP-Glycosyltransferase/glycogen phosphorylase"/>
    <property type="match status" value="1"/>
</dbReference>
<dbReference type="Pfam" id="PF02350">
    <property type="entry name" value="Epimerase_2"/>
    <property type="match status" value="1"/>
</dbReference>
<evidence type="ECO:0000256" key="5">
    <source>
        <dbReference type="ARBA" id="ARBA00074883"/>
    </source>
</evidence>
<proteinExistence type="inferred from homology"/>
<accession>A0A099KET9</accession>
<dbReference type="NCBIfam" id="TIGR00236">
    <property type="entry name" value="wecB"/>
    <property type="match status" value="1"/>
</dbReference>
<sequence length="371" mass="41036">MKILTVFGTRPEAIKMAPLVHALASDDRFDSKVCVTAQHREMLDQVLELFEITPEYDLDLMKAGQTLPEITSRIILELTPVLKEFKPDVVLVHGDTATTFAASLAAYYEQIAVGHVEAGLRTGNIYSPWPEEGNRKLTGALTKFHFAPTETSQQNLLNESYPETAIYITGNTVIDALLLVKRQIESDSDLSATLTAQFPMLDEAKKLILVTGHRRESFGGGFERICEALAITAKAHPDCQILYPVHLNPNVQEPVNRILKDVNNVHLIEPQQYLPFVFLMNRAHIILTDSGGIQEEAPSLGKPVLVMRDTTERPEAVASGTVKLVGTDVIKITTELDKLLTDDDAYNAMSFAHNPYGDGKACQRICDILAK</sequence>
<evidence type="ECO:0000313" key="9">
    <source>
        <dbReference type="Proteomes" id="UP000029843"/>
    </source>
</evidence>
<dbReference type="EMBL" id="JQED01000042">
    <property type="protein sequence ID" value="KGJ88815.1"/>
    <property type="molecule type" value="Genomic_DNA"/>
</dbReference>
<evidence type="ECO:0000256" key="1">
    <source>
        <dbReference type="ARBA" id="ARBA00023235"/>
    </source>
</evidence>
<organism evidence="8 9">
    <name type="scientific">Colwellia psychrerythraea</name>
    <name type="common">Vibrio psychroerythus</name>
    <dbReference type="NCBI Taxonomy" id="28229"/>
    <lineage>
        <taxon>Bacteria</taxon>
        <taxon>Pseudomonadati</taxon>
        <taxon>Pseudomonadota</taxon>
        <taxon>Gammaproteobacteria</taxon>
        <taxon>Alteromonadales</taxon>
        <taxon>Colwelliaceae</taxon>
        <taxon>Colwellia</taxon>
    </lineage>
</organism>